<dbReference type="InterPro" id="IPR005119">
    <property type="entry name" value="LysR_subst-bd"/>
</dbReference>
<dbReference type="NCBIfam" id="NF002964">
    <property type="entry name" value="PRK03635.1"/>
    <property type="match status" value="1"/>
</dbReference>
<sequence>MLNPSDYPALSALAAVLRHGSFDAAAHALSVTPSAISQRIKALEERMGTPLVLRGTPAQGTETGRRLARHMDEIGILEAQLAHDLGQNDGPALRVPLAVNADSLATWFPPAMANLPEMLFQLTLDDQDHSADWLKRGEVMAAVSARDTAVPGCDLHPLGALRYLAVATPAFVARHFPEGITSEALSKAPSLVFNGKDRLQDNWVSSQTGRRIALPAHRIPSTQGFVDAALTGIGWGLNPEVLLHPHLEAGRLVPLSPAPTDIALYWHVSRLAAPILAPLTAAVRQAARTALIS</sequence>
<dbReference type="Pfam" id="PF00126">
    <property type="entry name" value="HTH_1"/>
    <property type="match status" value="1"/>
</dbReference>
<name>A0A291GIQ0_9RHOB</name>
<evidence type="ECO:0000256" key="2">
    <source>
        <dbReference type="ARBA" id="ARBA00023015"/>
    </source>
</evidence>
<proteinExistence type="inferred from homology"/>
<dbReference type="Gene3D" id="1.10.10.10">
    <property type="entry name" value="Winged helix-like DNA-binding domain superfamily/Winged helix DNA-binding domain"/>
    <property type="match status" value="1"/>
</dbReference>
<keyword evidence="2" id="KW-0805">Transcription regulation</keyword>
<organism evidence="6 7">
    <name type="scientific">Celeribacter ethanolicus</name>
    <dbReference type="NCBI Taxonomy" id="1758178"/>
    <lineage>
        <taxon>Bacteria</taxon>
        <taxon>Pseudomonadati</taxon>
        <taxon>Pseudomonadota</taxon>
        <taxon>Alphaproteobacteria</taxon>
        <taxon>Rhodobacterales</taxon>
        <taxon>Roseobacteraceae</taxon>
        <taxon>Celeribacter</taxon>
    </lineage>
</organism>
<evidence type="ECO:0000313" key="6">
    <source>
        <dbReference type="EMBL" id="ATG49926.1"/>
    </source>
</evidence>
<dbReference type="InterPro" id="IPR036388">
    <property type="entry name" value="WH-like_DNA-bd_sf"/>
</dbReference>
<evidence type="ECO:0000256" key="4">
    <source>
        <dbReference type="ARBA" id="ARBA00023163"/>
    </source>
</evidence>
<protein>
    <submittedName>
        <fullName evidence="6">ArgP/LysG family DNA-binding transcriptional regulator</fullName>
    </submittedName>
</protein>
<evidence type="ECO:0000313" key="7">
    <source>
        <dbReference type="Proteomes" id="UP000217935"/>
    </source>
</evidence>
<comment type="similarity">
    <text evidence="1">Belongs to the LysR transcriptional regulatory family.</text>
</comment>
<dbReference type="PANTHER" id="PTHR30579:SF2">
    <property type="entry name" value="HTH-TYPE TRANSCRIPTIONAL REGULATOR ARGP"/>
    <property type="match status" value="1"/>
</dbReference>
<dbReference type="KEGG" id="ceh:CEW89_19130"/>
<reference evidence="6 7" key="1">
    <citation type="submission" date="2017-06" db="EMBL/GenBank/DDBJ databases">
        <title>Celeribacter sp. TSPH2 complete genome sequence.</title>
        <authorList>
            <person name="Woo J.-H."/>
            <person name="Kim H.-S."/>
        </authorList>
    </citation>
    <scope>NUCLEOTIDE SEQUENCE [LARGE SCALE GENOMIC DNA]</scope>
    <source>
        <strain evidence="6 7">TSPH2</strain>
    </source>
</reference>
<dbReference type="AlphaFoldDB" id="A0A291GIQ0"/>
<dbReference type="InterPro" id="IPR036390">
    <property type="entry name" value="WH_DNA-bd_sf"/>
</dbReference>
<dbReference type="NCBIfam" id="NF009888">
    <property type="entry name" value="PRK13348.1"/>
    <property type="match status" value="1"/>
</dbReference>
<dbReference type="RefSeq" id="WP_096807307.1">
    <property type="nucleotide sequence ID" value="NZ_CP022196.1"/>
</dbReference>
<keyword evidence="4" id="KW-0804">Transcription</keyword>
<gene>
    <name evidence="6" type="ORF">CEW89_19130</name>
</gene>
<dbReference type="PROSITE" id="PS50931">
    <property type="entry name" value="HTH_LYSR"/>
    <property type="match status" value="1"/>
</dbReference>
<dbReference type="InterPro" id="IPR050176">
    <property type="entry name" value="LTTR"/>
</dbReference>
<dbReference type="SUPFAM" id="SSF46785">
    <property type="entry name" value="Winged helix' DNA-binding domain"/>
    <property type="match status" value="1"/>
</dbReference>
<evidence type="ECO:0000256" key="1">
    <source>
        <dbReference type="ARBA" id="ARBA00009437"/>
    </source>
</evidence>
<keyword evidence="3 6" id="KW-0238">DNA-binding</keyword>
<dbReference type="SUPFAM" id="SSF53850">
    <property type="entry name" value="Periplasmic binding protein-like II"/>
    <property type="match status" value="1"/>
</dbReference>
<dbReference type="NCBIfam" id="TIGR03298">
    <property type="entry name" value="argP"/>
    <property type="match status" value="1"/>
</dbReference>
<dbReference type="Gene3D" id="3.40.190.290">
    <property type="match status" value="1"/>
</dbReference>
<keyword evidence="7" id="KW-1185">Reference proteome</keyword>
<accession>A0A291GIQ0</accession>
<dbReference type="InterPro" id="IPR000847">
    <property type="entry name" value="LysR_HTH_N"/>
</dbReference>
<dbReference type="Proteomes" id="UP000217935">
    <property type="component" value="Chromosome"/>
</dbReference>
<dbReference type="OrthoDB" id="3252676at2"/>
<evidence type="ECO:0000256" key="3">
    <source>
        <dbReference type="ARBA" id="ARBA00023125"/>
    </source>
</evidence>
<dbReference type="Pfam" id="PF03466">
    <property type="entry name" value="LysR_substrate"/>
    <property type="match status" value="1"/>
</dbReference>
<dbReference type="EMBL" id="CP022196">
    <property type="protein sequence ID" value="ATG49926.1"/>
    <property type="molecule type" value="Genomic_DNA"/>
</dbReference>
<dbReference type="GO" id="GO:0003700">
    <property type="term" value="F:DNA-binding transcription factor activity"/>
    <property type="evidence" value="ECO:0007669"/>
    <property type="project" value="InterPro"/>
</dbReference>
<evidence type="ECO:0000259" key="5">
    <source>
        <dbReference type="PROSITE" id="PS50931"/>
    </source>
</evidence>
<dbReference type="PANTHER" id="PTHR30579">
    <property type="entry name" value="TRANSCRIPTIONAL REGULATOR"/>
    <property type="match status" value="1"/>
</dbReference>
<dbReference type="GO" id="GO:0003677">
    <property type="term" value="F:DNA binding"/>
    <property type="evidence" value="ECO:0007669"/>
    <property type="project" value="UniProtKB-KW"/>
</dbReference>
<dbReference type="InterPro" id="IPR017685">
    <property type="entry name" value="ArgP"/>
</dbReference>
<feature type="domain" description="HTH lysR-type" evidence="5">
    <location>
        <begin position="1"/>
        <end position="61"/>
    </location>
</feature>